<dbReference type="InterPro" id="IPR003615">
    <property type="entry name" value="HNH_nuc"/>
</dbReference>
<protein>
    <submittedName>
        <fullName evidence="2">HNHc domain containing protein</fullName>
    </submittedName>
</protein>
<evidence type="ECO:0000313" key="2">
    <source>
        <dbReference type="EMBL" id="CAB4220003.1"/>
    </source>
</evidence>
<feature type="domain" description="HNH" evidence="1">
    <location>
        <begin position="35"/>
        <end position="79"/>
    </location>
</feature>
<dbReference type="GO" id="GO:0004519">
    <property type="term" value="F:endonuclease activity"/>
    <property type="evidence" value="ECO:0007669"/>
    <property type="project" value="InterPro"/>
</dbReference>
<organism evidence="2">
    <name type="scientific">uncultured Caudovirales phage</name>
    <dbReference type="NCBI Taxonomy" id="2100421"/>
    <lineage>
        <taxon>Viruses</taxon>
        <taxon>Duplodnaviria</taxon>
        <taxon>Heunggongvirae</taxon>
        <taxon>Uroviricota</taxon>
        <taxon>Caudoviricetes</taxon>
        <taxon>Peduoviridae</taxon>
        <taxon>Maltschvirus</taxon>
        <taxon>Maltschvirus maltsch</taxon>
    </lineage>
</organism>
<dbReference type="EMBL" id="LR797487">
    <property type="protein sequence ID" value="CAB4220003.1"/>
    <property type="molecule type" value="Genomic_DNA"/>
</dbReference>
<dbReference type="InterPro" id="IPR002711">
    <property type="entry name" value="HNH"/>
</dbReference>
<proteinExistence type="predicted"/>
<dbReference type="CDD" id="cd00085">
    <property type="entry name" value="HNHc"/>
    <property type="match status" value="1"/>
</dbReference>
<reference evidence="2" key="1">
    <citation type="submission" date="2020-05" db="EMBL/GenBank/DDBJ databases">
        <authorList>
            <person name="Chiriac C."/>
            <person name="Salcher M."/>
            <person name="Ghai R."/>
            <person name="Kavagutti S V."/>
        </authorList>
    </citation>
    <scope>NUCLEOTIDE SEQUENCE</scope>
</reference>
<dbReference type="GO" id="GO:0008270">
    <property type="term" value="F:zinc ion binding"/>
    <property type="evidence" value="ECO:0007669"/>
    <property type="project" value="InterPro"/>
</dbReference>
<dbReference type="GO" id="GO:0003676">
    <property type="term" value="F:nucleic acid binding"/>
    <property type="evidence" value="ECO:0007669"/>
    <property type="project" value="InterPro"/>
</dbReference>
<dbReference type="Pfam" id="PF01844">
    <property type="entry name" value="HNH"/>
    <property type="match status" value="1"/>
</dbReference>
<dbReference type="Gene3D" id="1.10.30.50">
    <property type="match status" value="1"/>
</dbReference>
<evidence type="ECO:0000259" key="1">
    <source>
        <dbReference type="Pfam" id="PF01844"/>
    </source>
</evidence>
<gene>
    <name evidence="2" type="ORF">UFOVP1620_8</name>
</gene>
<name>A0A6J5SWX2_9CAUD</name>
<accession>A0A6J5SWX2</accession>
<sequence length="107" mass="12087">MSVIKRLTEYFAGLPARSSRWPAVRGAHLKRNPTCAACGSSDKLEVHHVRPFHLFPFLELDPANLMTLCENGGNCHLMIGHLKNFKSYNINVRKDSEVMLSKIKARP</sequence>